<reference evidence="3 4" key="1">
    <citation type="submission" date="2021-06" db="EMBL/GenBank/DDBJ databases">
        <title>Bacillus sp. RD4P76, an endophyte from a halophyte.</title>
        <authorList>
            <person name="Sun J.-Q."/>
        </authorList>
    </citation>
    <scope>NUCLEOTIDE SEQUENCE [LARGE SCALE GENOMIC DNA]</scope>
    <source>
        <strain evidence="3 4">CGMCC 1.15917</strain>
    </source>
</reference>
<feature type="domain" description="HIT" evidence="2">
    <location>
        <begin position="154"/>
        <end position="256"/>
    </location>
</feature>
<sequence length="288" mass="33757">MRQADTWYETFREYKNKGNITFFSSQSPYIDVSINDFHLYSHWMGPKETMRAHQWSGDVLVKMMVSDISVQGDTGERYYDPDKRRIKGQVIDSSNNVVDIGFPVLLQKLSGEGVSLKTGEWIEANWHSPILIYPLDVNKSLKDWGQWTTFLQKDTCPMCLYPRKDFLIAELSVSKLYLSPNQRWLGYVYAVFNDHKTDLHQLNLADNVRFYEDAMTALKAVNKAFHPEKMNIDNLGNKIPHLHWHIIPRYAGDENWRNPTWADWYEGKHSHLSREQYKTIMSAIKAFL</sequence>
<dbReference type="EMBL" id="JAHQCS010000147">
    <property type="protein sequence ID" value="MBU9713686.1"/>
    <property type="molecule type" value="Genomic_DNA"/>
</dbReference>
<comment type="caution">
    <text evidence="3">The sequence shown here is derived from an EMBL/GenBank/DDBJ whole genome shotgun (WGS) entry which is preliminary data.</text>
</comment>
<dbReference type="PROSITE" id="PS51084">
    <property type="entry name" value="HIT_2"/>
    <property type="match status" value="1"/>
</dbReference>
<accession>A0ABS6JJ28</accession>
<evidence type="ECO:0000259" key="2">
    <source>
        <dbReference type="PROSITE" id="PS51084"/>
    </source>
</evidence>
<proteinExistence type="predicted"/>
<dbReference type="Pfam" id="PF01230">
    <property type="entry name" value="HIT"/>
    <property type="match status" value="1"/>
</dbReference>
<dbReference type="Proteomes" id="UP000784880">
    <property type="component" value="Unassembled WGS sequence"/>
</dbReference>
<dbReference type="InterPro" id="IPR011146">
    <property type="entry name" value="HIT-like"/>
</dbReference>
<protein>
    <submittedName>
        <fullName evidence="3">HIT family protein</fullName>
    </submittedName>
</protein>
<dbReference type="RefSeq" id="WP_217067836.1">
    <property type="nucleotide sequence ID" value="NZ_JAHQCS010000147.1"/>
</dbReference>
<evidence type="ECO:0000313" key="4">
    <source>
        <dbReference type="Proteomes" id="UP000784880"/>
    </source>
</evidence>
<gene>
    <name evidence="3" type="ORF">KS419_18310</name>
</gene>
<name>A0ABS6JJ28_9BACI</name>
<keyword evidence="4" id="KW-1185">Reference proteome</keyword>
<feature type="short sequence motif" description="Histidine triad motif" evidence="1">
    <location>
        <begin position="241"/>
        <end position="245"/>
    </location>
</feature>
<organism evidence="3 4">
    <name type="scientific">Evansella tamaricis</name>
    <dbReference type="NCBI Taxonomy" id="2069301"/>
    <lineage>
        <taxon>Bacteria</taxon>
        <taxon>Bacillati</taxon>
        <taxon>Bacillota</taxon>
        <taxon>Bacilli</taxon>
        <taxon>Bacillales</taxon>
        <taxon>Bacillaceae</taxon>
        <taxon>Evansella</taxon>
    </lineage>
</organism>
<evidence type="ECO:0000256" key="1">
    <source>
        <dbReference type="PROSITE-ProRule" id="PRU00464"/>
    </source>
</evidence>
<evidence type="ECO:0000313" key="3">
    <source>
        <dbReference type="EMBL" id="MBU9713686.1"/>
    </source>
</evidence>